<keyword evidence="2" id="KW-1185">Reference proteome</keyword>
<evidence type="ECO:0000313" key="2">
    <source>
        <dbReference type="Proteomes" id="UP001634394"/>
    </source>
</evidence>
<name>A0ABD3TZX9_SINWO</name>
<evidence type="ECO:0000313" key="1">
    <source>
        <dbReference type="EMBL" id="KAL3841732.1"/>
    </source>
</evidence>
<dbReference type="AlphaFoldDB" id="A0ABD3TZX9"/>
<reference evidence="1 2" key="1">
    <citation type="submission" date="2024-11" db="EMBL/GenBank/DDBJ databases">
        <title>Chromosome-level genome assembly of the freshwater bivalve Anodonta woodiana.</title>
        <authorList>
            <person name="Chen X."/>
        </authorList>
    </citation>
    <scope>NUCLEOTIDE SEQUENCE [LARGE SCALE GENOMIC DNA]</scope>
    <source>
        <strain evidence="1">MN2024</strain>
        <tissue evidence="1">Gills</tissue>
    </source>
</reference>
<proteinExistence type="predicted"/>
<accession>A0ABD3TZX9</accession>
<dbReference type="EMBL" id="JBJQND010000017">
    <property type="protein sequence ID" value="KAL3841732.1"/>
    <property type="molecule type" value="Genomic_DNA"/>
</dbReference>
<protein>
    <submittedName>
        <fullName evidence="1">Uncharacterized protein</fullName>
    </submittedName>
</protein>
<comment type="caution">
    <text evidence="1">The sequence shown here is derived from an EMBL/GenBank/DDBJ whole genome shotgun (WGS) entry which is preliminary data.</text>
</comment>
<sequence>MFPPEIRYAYVRTLYGDDLTNNNAEFAHRKLQAAFRMKHPTLWKFTIIFFLNDEFIRGHEQPVKSNNKNTLTRKHESRESWRVTDQETLTNIYVNYLIMF</sequence>
<gene>
    <name evidence="1" type="ORF">ACJMK2_019837</name>
</gene>
<organism evidence="1 2">
    <name type="scientific">Sinanodonta woodiana</name>
    <name type="common">Chinese pond mussel</name>
    <name type="synonym">Anodonta woodiana</name>
    <dbReference type="NCBI Taxonomy" id="1069815"/>
    <lineage>
        <taxon>Eukaryota</taxon>
        <taxon>Metazoa</taxon>
        <taxon>Spiralia</taxon>
        <taxon>Lophotrochozoa</taxon>
        <taxon>Mollusca</taxon>
        <taxon>Bivalvia</taxon>
        <taxon>Autobranchia</taxon>
        <taxon>Heteroconchia</taxon>
        <taxon>Palaeoheterodonta</taxon>
        <taxon>Unionida</taxon>
        <taxon>Unionoidea</taxon>
        <taxon>Unionidae</taxon>
        <taxon>Unioninae</taxon>
        <taxon>Sinanodonta</taxon>
    </lineage>
</organism>
<dbReference type="Proteomes" id="UP001634394">
    <property type="component" value="Unassembled WGS sequence"/>
</dbReference>